<gene>
    <name evidence="6" type="ORF">C8N24_0731</name>
</gene>
<keyword evidence="4" id="KW-0812">Transmembrane</keyword>
<dbReference type="Pfam" id="PF00196">
    <property type="entry name" value="GerE"/>
    <property type="match status" value="1"/>
</dbReference>
<reference evidence="6 7" key="1">
    <citation type="submission" date="2018-10" db="EMBL/GenBank/DDBJ databases">
        <title>Genomic Encyclopedia of Archaeal and Bacterial Type Strains, Phase II (KMG-II): from individual species to whole genera.</title>
        <authorList>
            <person name="Goeker M."/>
        </authorList>
    </citation>
    <scope>NUCLEOTIDE SEQUENCE [LARGE SCALE GENOMIC DNA]</scope>
    <source>
        <strain evidence="6 7">DSM 14954</strain>
    </source>
</reference>
<keyword evidence="1" id="KW-0805">Transcription regulation</keyword>
<sequence>MTTLVPTTPRLAASGAELTALAERFCLRAFAAGAFFCGAAAVSALVMLPLRDSADPVTWSTPTVLLTALVAIAAFAVAWLPAPVYRALCRRPDLELVPVMLAAAMLAYPLRSELWWPSCALVMLVAQVAPLRRTWSYCAVVLITNLAAHALSGDLAESPAVSILGLWIGFGFWTTLTGLVVERIARHLLRVDVGQVGPPASTAALALELATWAAPNRAAQDADPEPAGSSHGVPAEAVTVVEATPFEAVEPRVPAVVPAPAPASNALADPTLKLTRRQLEVVALLADGHRYDEIAKCLSISRRQVQRHVTSAVERLGVHNANELVAIAVASGFVPPMS</sequence>
<comment type="caution">
    <text evidence="6">The sequence shown here is derived from an EMBL/GenBank/DDBJ whole genome shotgun (WGS) entry which is preliminary data.</text>
</comment>
<dbReference type="PRINTS" id="PR00038">
    <property type="entry name" value="HTHLUXR"/>
</dbReference>
<dbReference type="PANTHER" id="PTHR44688:SF16">
    <property type="entry name" value="DNA-BINDING TRANSCRIPTIONAL ACTIVATOR DEVR_DOSR"/>
    <property type="match status" value="1"/>
</dbReference>
<dbReference type="SUPFAM" id="SSF46894">
    <property type="entry name" value="C-terminal effector domain of the bipartite response regulators"/>
    <property type="match status" value="1"/>
</dbReference>
<dbReference type="InterPro" id="IPR016032">
    <property type="entry name" value="Sig_transdc_resp-reg_C-effctor"/>
</dbReference>
<evidence type="ECO:0000256" key="4">
    <source>
        <dbReference type="SAM" id="Phobius"/>
    </source>
</evidence>
<dbReference type="PROSITE" id="PS50043">
    <property type="entry name" value="HTH_LUXR_2"/>
    <property type="match status" value="1"/>
</dbReference>
<evidence type="ECO:0000256" key="1">
    <source>
        <dbReference type="ARBA" id="ARBA00023015"/>
    </source>
</evidence>
<dbReference type="GO" id="GO:0003677">
    <property type="term" value="F:DNA binding"/>
    <property type="evidence" value="ECO:0007669"/>
    <property type="project" value="UniProtKB-KW"/>
</dbReference>
<dbReference type="Gene3D" id="1.10.10.10">
    <property type="entry name" value="Winged helix-like DNA-binding domain superfamily/Winged helix DNA-binding domain"/>
    <property type="match status" value="1"/>
</dbReference>
<dbReference type="SMART" id="SM00421">
    <property type="entry name" value="HTH_LUXR"/>
    <property type="match status" value="1"/>
</dbReference>
<name>A0A660L957_9ACTN</name>
<proteinExistence type="predicted"/>
<keyword evidence="3" id="KW-0804">Transcription</keyword>
<dbReference type="OrthoDB" id="4569990at2"/>
<organism evidence="6 7">
    <name type="scientific">Solirubrobacter pauli</name>
    <dbReference type="NCBI Taxonomy" id="166793"/>
    <lineage>
        <taxon>Bacteria</taxon>
        <taxon>Bacillati</taxon>
        <taxon>Actinomycetota</taxon>
        <taxon>Thermoleophilia</taxon>
        <taxon>Solirubrobacterales</taxon>
        <taxon>Solirubrobacteraceae</taxon>
        <taxon>Solirubrobacter</taxon>
    </lineage>
</organism>
<dbReference type="GO" id="GO:0006355">
    <property type="term" value="P:regulation of DNA-templated transcription"/>
    <property type="evidence" value="ECO:0007669"/>
    <property type="project" value="InterPro"/>
</dbReference>
<dbReference type="InterPro" id="IPR036388">
    <property type="entry name" value="WH-like_DNA-bd_sf"/>
</dbReference>
<dbReference type="InterPro" id="IPR000792">
    <property type="entry name" value="Tscrpt_reg_LuxR_C"/>
</dbReference>
<keyword evidence="4" id="KW-0472">Membrane</keyword>
<keyword evidence="7" id="KW-1185">Reference proteome</keyword>
<keyword evidence="2 6" id="KW-0238">DNA-binding</keyword>
<feature type="transmembrane region" description="Helical" evidence="4">
    <location>
        <begin position="162"/>
        <end position="181"/>
    </location>
</feature>
<dbReference type="RefSeq" id="WP_121248086.1">
    <property type="nucleotide sequence ID" value="NZ_RBIL01000001.1"/>
</dbReference>
<dbReference type="PANTHER" id="PTHR44688">
    <property type="entry name" value="DNA-BINDING TRANSCRIPTIONAL ACTIVATOR DEVR_DOSR"/>
    <property type="match status" value="1"/>
</dbReference>
<dbReference type="CDD" id="cd06170">
    <property type="entry name" value="LuxR_C_like"/>
    <property type="match status" value="1"/>
</dbReference>
<dbReference type="AlphaFoldDB" id="A0A660L957"/>
<feature type="transmembrane region" description="Helical" evidence="4">
    <location>
        <begin position="59"/>
        <end position="80"/>
    </location>
</feature>
<dbReference type="Proteomes" id="UP000278962">
    <property type="component" value="Unassembled WGS sequence"/>
</dbReference>
<evidence type="ECO:0000313" key="6">
    <source>
        <dbReference type="EMBL" id="RKQ90916.1"/>
    </source>
</evidence>
<accession>A0A660L957</accession>
<evidence type="ECO:0000313" key="7">
    <source>
        <dbReference type="Proteomes" id="UP000278962"/>
    </source>
</evidence>
<protein>
    <submittedName>
        <fullName evidence="6">DNA-binding CsgD family transcriptional regulator</fullName>
    </submittedName>
</protein>
<keyword evidence="4" id="KW-1133">Transmembrane helix</keyword>
<evidence type="ECO:0000256" key="2">
    <source>
        <dbReference type="ARBA" id="ARBA00023125"/>
    </source>
</evidence>
<evidence type="ECO:0000256" key="3">
    <source>
        <dbReference type="ARBA" id="ARBA00023163"/>
    </source>
</evidence>
<dbReference type="EMBL" id="RBIL01000001">
    <property type="protein sequence ID" value="RKQ90916.1"/>
    <property type="molecule type" value="Genomic_DNA"/>
</dbReference>
<feature type="transmembrane region" description="Helical" evidence="4">
    <location>
        <begin position="25"/>
        <end position="47"/>
    </location>
</feature>
<feature type="transmembrane region" description="Helical" evidence="4">
    <location>
        <begin position="138"/>
        <end position="156"/>
    </location>
</feature>
<feature type="domain" description="HTH luxR-type" evidence="5">
    <location>
        <begin position="267"/>
        <end position="332"/>
    </location>
</feature>
<evidence type="ECO:0000259" key="5">
    <source>
        <dbReference type="PROSITE" id="PS50043"/>
    </source>
</evidence>